<evidence type="ECO:0000313" key="1">
    <source>
        <dbReference type="EMBL" id="KAJ8886019.1"/>
    </source>
</evidence>
<name>A0ABQ9HNR1_9NEOP</name>
<sequence>MSQTCRGESVPRPGTQRHKALLTLTYGMTESKAYADVKVVHEHCTATFCGRQPCPKTPIPSGKGVAAAATQCDTLEGQSPQPRGHGYPVVRQLAFHLGEPGSIPGGAAPEFLYVGETCQMMPLVGGFSRGSPIFPALAFRRCSIPRSTLIGSQNLDVKVAAWLKEFCTYVA</sequence>
<organism evidence="1 2">
    <name type="scientific">Dryococelus australis</name>
    <dbReference type="NCBI Taxonomy" id="614101"/>
    <lineage>
        <taxon>Eukaryota</taxon>
        <taxon>Metazoa</taxon>
        <taxon>Ecdysozoa</taxon>
        <taxon>Arthropoda</taxon>
        <taxon>Hexapoda</taxon>
        <taxon>Insecta</taxon>
        <taxon>Pterygota</taxon>
        <taxon>Neoptera</taxon>
        <taxon>Polyneoptera</taxon>
        <taxon>Phasmatodea</taxon>
        <taxon>Verophasmatodea</taxon>
        <taxon>Anareolatae</taxon>
        <taxon>Phasmatidae</taxon>
        <taxon>Eurycanthinae</taxon>
        <taxon>Dryococelus</taxon>
    </lineage>
</organism>
<protein>
    <submittedName>
        <fullName evidence="1">Uncharacterized protein</fullName>
    </submittedName>
</protein>
<evidence type="ECO:0000313" key="2">
    <source>
        <dbReference type="Proteomes" id="UP001159363"/>
    </source>
</evidence>
<dbReference type="Proteomes" id="UP001159363">
    <property type="component" value="Chromosome X"/>
</dbReference>
<comment type="caution">
    <text evidence="1">The sequence shown here is derived from an EMBL/GenBank/DDBJ whole genome shotgun (WGS) entry which is preliminary data.</text>
</comment>
<reference evidence="1 2" key="1">
    <citation type="submission" date="2023-02" db="EMBL/GenBank/DDBJ databases">
        <title>LHISI_Scaffold_Assembly.</title>
        <authorList>
            <person name="Stuart O.P."/>
            <person name="Cleave R."/>
            <person name="Magrath M.J.L."/>
            <person name="Mikheyev A.S."/>
        </authorList>
    </citation>
    <scope>NUCLEOTIDE SEQUENCE [LARGE SCALE GENOMIC DNA]</scope>
    <source>
        <strain evidence="1">Daus_M_001</strain>
        <tissue evidence="1">Leg muscle</tissue>
    </source>
</reference>
<gene>
    <name evidence="1" type="ORF">PR048_012225</name>
</gene>
<accession>A0ABQ9HNR1</accession>
<dbReference type="EMBL" id="JARBHB010000004">
    <property type="protein sequence ID" value="KAJ8886019.1"/>
    <property type="molecule type" value="Genomic_DNA"/>
</dbReference>
<proteinExistence type="predicted"/>
<keyword evidence="2" id="KW-1185">Reference proteome</keyword>